<gene>
    <name evidence="1" type="ORF">OCL06_11800</name>
</gene>
<proteinExistence type="predicted"/>
<dbReference type="RefSeq" id="WP_262994749.1">
    <property type="nucleotide sequence ID" value="NZ_JAOTJC010000008.1"/>
</dbReference>
<dbReference type="Proteomes" id="UP001209257">
    <property type="component" value="Unassembled WGS sequence"/>
</dbReference>
<name>A0ABT2VQV9_9ALTE</name>
<comment type="caution">
    <text evidence="1">The sequence shown here is derived from an EMBL/GenBank/DDBJ whole genome shotgun (WGS) entry which is preliminary data.</text>
</comment>
<evidence type="ECO:0000313" key="2">
    <source>
        <dbReference type="Proteomes" id="UP001209257"/>
    </source>
</evidence>
<accession>A0ABT2VQV9</accession>
<protein>
    <submittedName>
        <fullName evidence="1">Uncharacterized protein</fullName>
    </submittedName>
</protein>
<organism evidence="1 2">
    <name type="scientific">Alteromonas salexigens</name>
    <dbReference type="NCBI Taxonomy" id="2982530"/>
    <lineage>
        <taxon>Bacteria</taxon>
        <taxon>Pseudomonadati</taxon>
        <taxon>Pseudomonadota</taxon>
        <taxon>Gammaproteobacteria</taxon>
        <taxon>Alteromonadales</taxon>
        <taxon>Alteromonadaceae</taxon>
        <taxon>Alteromonas/Salinimonas group</taxon>
        <taxon>Alteromonas</taxon>
    </lineage>
</organism>
<sequence length="66" mass="7416">MFDVQALIYTGNRQQLIHQSCESEDAFFARLQATHGVYVCLWYDMQPAAGGIQSVKSDKQAQHAVN</sequence>
<reference evidence="2" key="1">
    <citation type="submission" date="2023-07" db="EMBL/GenBank/DDBJ databases">
        <title>Study on multiphase classification of strain Alteromonas salexigens isolated from the Yellow Sea.</title>
        <authorList>
            <person name="Sun L."/>
        </authorList>
    </citation>
    <scope>NUCLEOTIDE SEQUENCE [LARGE SCALE GENOMIC DNA]</scope>
    <source>
        <strain evidence="2">ASW11-19</strain>
    </source>
</reference>
<keyword evidence="2" id="KW-1185">Reference proteome</keyword>
<evidence type="ECO:0000313" key="1">
    <source>
        <dbReference type="EMBL" id="MCU7555272.1"/>
    </source>
</evidence>
<dbReference type="EMBL" id="JAOTJC010000008">
    <property type="protein sequence ID" value="MCU7555272.1"/>
    <property type="molecule type" value="Genomic_DNA"/>
</dbReference>